<dbReference type="AlphaFoldDB" id="A0A2M9C820"/>
<sequence length="173" mass="20236">MKLPKQERHIINNYELKKNIFRLINLFTGFSGILNDSQGYIEDFKTSKLFNDYSYFFEEEFSKLILEIAINARVLDDSIKAHNGKKDLNVFNGIEMMGIIDEDIFYSPREAINKIIHADYVSHDIRHDDTNPYYMPSLQVIGNKGKNQWLGEIFLLPLCKVLYDFACENDLPK</sequence>
<keyword evidence="2" id="KW-1185">Reference proteome</keyword>
<dbReference type="OrthoDB" id="3078277at2"/>
<evidence type="ECO:0000313" key="2">
    <source>
        <dbReference type="Proteomes" id="UP000228740"/>
    </source>
</evidence>
<evidence type="ECO:0000313" key="1">
    <source>
        <dbReference type="EMBL" id="PJJ66969.1"/>
    </source>
</evidence>
<dbReference type="RefSeq" id="WP_100375712.1">
    <property type="nucleotide sequence ID" value="NZ_PGFD01000001.1"/>
</dbReference>
<accession>A0A2M9C820</accession>
<organism evidence="1 2">
    <name type="scientific">Chryseobacterium geocarposphaerae</name>
    <dbReference type="NCBI Taxonomy" id="1416776"/>
    <lineage>
        <taxon>Bacteria</taxon>
        <taxon>Pseudomonadati</taxon>
        <taxon>Bacteroidota</taxon>
        <taxon>Flavobacteriia</taxon>
        <taxon>Flavobacteriales</taxon>
        <taxon>Weeksellaceae</taxon>
        <taxon>Chryseobacterium group</taxon>
        <taxon>Chryseobacterium</taxon>
    </lineage>
</organism>
<name>A0A2M9C820_9FLAO</name>
<dbReference type="EMBL" id="PGFD01000001">
    <property type="protein sequence ID" value="PJJ66969.1"/>
    <property type="molecule type" value="Genomic_DNA"/>
</dbReference>
<gene>
    <name evidence="1" type="ORF">CLV73_0964</name>
</gene>
<dbReference type="Proteomes" id="UP000228740">
    <property type="component" value="Unassembled WGS sequence"/>
</dbReference>
<comment type="caution">
    <text evidence="1">The sequence shown here is derived from an EMBL/GenBank/DDBJ whole genome shotgun (WGS) entry which is preliminary data.</text>
</comment>
<reference evidence="1 2" key="1">
    <citation type="submission" date="2017-11" db="EMBL/GenBank/DDBJ databases">
        <title>Genomic Encyclopedia of Archaeal and Bacterial Type Strains, Phase II (KMG-II): From Individual Species to Whole Genera.</title>
        <authorList>
            <person name="Goeker M."/>
        </authorList>
    </citation>
    <scope>NUCLEOTIDE SEQUENCE [LARGE SCALE GENOMIC DNA]</scope>
    <source>
        <strain evidence="1 2">DSM 27617</strain>
    </source>
</reference>
<protein>
    <submittedName>
        <fullName evidence="1">Uncharacterized protein</fullName>
    </submittedName>
</protein>
<proteinExistence type="predicted"/>